<feature type="compositionally biased region" description="Basic residues" evidence="7">
    <location>
        <begin position="269"/>
        <end position="282"/>
    </location>
</feature>
<dbReference type="GO" id="GO:0106004">
    <property type="term" value="P:tRNA (guanine-N7)-methylation"/>
    <property type="evidence" value="ECO:0007669"/>
    <property type="project" value="UniProtKB-UniRule"/>
</dbReference>
<dbReference type="InterPro" id="IPR028884">
    <property type="entry name" value="Trm82"/>
</dbReference>
<reference evidence="8" key="1">
    <citation type="submission" date="2023-03" db="EMBL/GenBank/DDBJ databases">
        <title>Massive genome expansion in bonnet fungi (Mycena s.s.) driven by repeated elements and novel gene families across ecological guilds.</title>
        <authorList>
            <consortium name="Lawrence Berkeley National Laboratory"/>
            <person name="Harder C.B."/>
            <person name="Miyauchi S."/>
            <person name="Viragh M."/>
            <person name="Kuo A."/>
            <person name="Thoen E."/>
            <person name="Andreopoulos B."/>
            <person name="Lu D."/>
            <person name="Skrede I."/>
            <person name="Drula E."/>
            <person name="Henrissat B."/>
            <person name="Morin E."/>
            <person name="Kohler A."/>
            <person name="Barry K."/>
            <person name="LaButti K."/>
            <person name="Morin E."/>
            <person name="Salamov A."/>
            <person name="Lipzen A."/>
            <person name="Mereny Z."/>
            <person name="Hegedus B."/>
            <person name="Baldrian P."/>
            <person name="Stursova M."/>
            <person name="Weitz H."/>
            <person name="Taylor A."/>
            <person name="Grigoriev I.V."/>
            <person name="Nagy L.G."/>
            <person name="Martin F."/>
            <person name="Kauserud H."/>
        </authorList>
    </citation>
    <scope>NUCLEOTIDE SEQUENCE</scope>
    <source>
        <strain evidence="8">9144</strain>
    </source>
</reference>
<evidence type="ECO:0000256" key="2">
    <source>
        <dbReference type="ARBA" id="ARBA00022574"/>
    </source>
</evidence>
<dbReference type="Pfam" id="PF00400">
    <property type="entry name" value="WD40"/>
    <property type="match status" value="2"/>
</dbReference>
<evidence type="ECO:0000256" key="6">
    <source>
        <dbReference type="HAMAP-Rule" id="MF_03056"/>
    </source>
</evidence>
<comment type="subcellular location">
    <subcellularLocation>
        <location evidence="1 6">Nucleus</location>
    </subcellularLocation>
</comment>
<comment type="caution">
    <text evidence="8">The sequence shown here is derived from an EMBL/GenBank/DDBJ whole genome shotgun (WGS) entry which is preliminary data.</text>
</comment>
<comment type="function">
    <text evidence="6">Required for the formation of N(7)-methylguanine at position 46 (m7G46) in tRNA. In the complex, it is required to stabilize and induce conformational changes of the catalytic subunit.</text>
</comment>
<accession>A0AAD6YMU5</accession>
<dbReference type="PANTHER" id="PTHR16288:SF0">
    <property type="entry name" value="TRNA (GUANINE-N(7)-)-METHYLTRANSFERASE NON-CATALYTIC SUBUNIT WDR4"/>
    <property type="match status" value="1"/>
</dbReference>
<evidence type="ECO:0000256" key="4">
    <source>
        <dbReference type="ARBA" id="ARBA00022737"/>
    </source>
</evidence>
<comment type="pathway">
    <text evidence="6">tRNA modification; N(7)-methylguanine-tRNA biosynthesis.</text>
</comment>
<evidence type="ECO:0000313" key="9">
    <source>
        <dbReference type="Proteomes" id="UP001219525"/>
    </source>
</evidence>
<keyword evidence="5 6" id="KW-0539">Nucleus</keyword>
<evidence type="ECO:0000256" key="1">
    <source>
        <dbReference type="ARBA" id="ARBA00004123"/>
    </source>
</evidence>
<dbReference type="EMBL" id="JARJCW010000005">
    <property type="protein sequence ID" value="KAJ7224057.1"/>
    <property type="molecule type" value="Genomic_DNA"/>
</dbReference>
<protein>
    <submittedName>
        <fullName evidence="8">WD40 repeat-like protein</fullName>
    </submittedName>
</protein>
<dbReference type="GO" id="GO:0005634">
    <property type="term" value="C:nucleus"/>
    <property type="evidence" value="ECO:0007669"/>
    <property type="project" value="UniProtKB-SubCell"/>
</dbReference>
<dbReference type="PANTHER" id="PTHR16288">
    <property type="entry name" value="WD40 REPEAT PROTEIN 4"/>
    <property type="match status" value="1"/>
</dbReference>
<dbReference type="GO" id="GO:0005829">
    <property type="term" value="C:cytosol"/>
    <property type="evidence" value="ECO:0007669"/>
    <property type="project" value="TreeGrafter"/>
</dbReference>
<dbReference type="Proteomes" id="UP001219525">
    <property type="component" value="Unassembled WGS sequence"/>
</dbReference>
<proteinExistence type="inferred from homology"/>
<dbReference type="InterPro" id="IPR001680">
    <property type="entry name" value="WD40_rpt"/>
</dbReference>
<sequence length="527" mass="57132">MSIFPYTQLLFESSLAVVICGPHIQILNSRTGDLIHTTADRQGADKDSLLKSGPIRLAAIDRDAKCLATSGDDKLLKLWHVDGLKLLNERELPKKPTALAFTQDGQTVLASDKFGDVFSYDLIPVPQIVEQKNAALLSHENPSGGQLILGHTSFLTAFLLSFDEKFIVTADRDEHIRVSWYPQGYTIESYCLGHEKFVSAIHIAAFCPDELVSGGGDPMLKVWDWMGGRVKREIPILQAVEPYIKVKPARKTPQRFEDDGERDGDEIKKKGKRARALAKQRAKSSSAVGDAPSGVPADVSERPKTADSAEGAGSDEAVLAIQRIASLQSGTDGRHLIFSAVGATALFSCVYSEEDATPAIQAFDFEKPVIDFSVTSDGSIWVCLDGQWSESGADSAGSATTMVRVLRLSDGKLVETSDESPLLTSLNSKCLLPATSSELKNLDIYSSLTALPKNNDTEHDPMDRDVLESAVEGKELSQKELGRLKSKKAVAKAQATRSTGDSEEEEGSSAKRARADYDEDVAMEVVS</sequence>
<dbReference type="AlphaFoldDB" id="A0AAD6YMU5"/>
<organism evidence="8 9">
    <name type="scientific">Mycena pura</name>
    <dbReference type="NCBI Taxonomy" id="153505"/>
    <lineage>
        <taxon>Eukaryota</taxon>
        <taxon>Fungi</taxon>
        <taxon>Dikarya</taxon>
        <taxon>Basidiomycota</taxon>
        <taxon>Agaricomycotina</taxon>
        <taxon>Agaricomycetes</taxon>
        <taxon>Agaricomycetidae</taxon>
        <taxon>Agaricales</taxon>
        <taxon>Marasmiineae</taxon>
        <taxon>Mycenaceae</taxon>
        <taxon>Mycena</taxon>
    </lineage>
</organism>
<keyword evidence="2 6" id="KW-0853">WD repeat</keyword>
<name>A0AAD6YMU5_9AGAR</name>
<evidence type="ECO:0000256" key="3">
    <source>
        <dbReference type="ARBA" id="ARBA00022694"/>
    </source>
</evidence>
<comment type="similarity">
    <text evidence="6">Belongs to the WD repeat TRM82 family.</text>
</comment>
<dbReference type="Gene3D" id="2.130.10.10">
    <property type="entry name" value="YVTN repeat-like/Quinoprotein amine dehydrogenase"/>
    <property type="match status" value="2"/>
</dbReference>
<dbReference type="SMART" id="SM00320">
    <property type="entry name" value="WD40"/>
    <property type="match status" value="3"/>
</dbReference>
<dbReference type="HAMAP" id="MF_03056">
    <property type="entry name" value="TRM82"/>
    <property type="match status" value="1"/>
</dbReference>
<evidence type="ECO:0000313" key="8">
    <source>
        <dbReference type="EMBL" id="KAJ7224057.1"/>
    </source>
</evidence>
<feature type="region of interest" description="Disordered" evidence="7">
    <location>
        <begin position="472"/>
        <end position="527"/>
    </location>
</feature>
<keyword evidence="4 6" id="KW-0677">Repeat</keyword>
<feature type="compositionally biased region" description="Acidic residues" evidence="7">
    <location>
        <begin position="517"/>
        <end position="527"/>
    </location>
</feature>
<dbReference type="InterPro" id="IPR036322">
    <property type="entry name" value="WD40_repeat_dom_sf"/>
</dbReference>
<gene>
    <name evidence="8" type="ORF">GGX14DRAFT_648222</name>
</gene>
<keyword evidence="3 6" id="KW-0819">tRNA processing</keyword>
<dbReference type="SUPFAM" id="SSF50978">
    <property type="entry name" value="WD40 repeat-like"/>
    <property type="match status" value="1"/>
</dbReference>
<feature type="region of interest" description="Disordered" evidence="7">
    <location>
        <begin position="250"/>
        <end position="313"/>
    </location>
</feature>
<evidence type="ECO:0000256" key="5">
    <source>
        <dbReference type="ARBA" id="ARBA00023242"/>
    </source>
</evidence>
<feature type="compositionally biased region" description="Basic and acidic residues" evidence="7">
    <location>
        <begin position="472"/>
        <end position="483"/>
    </location>
</feature>
<evidence type="ECO:0000256" key="7">
    <source>
        <dbReference type="SAM" id="MobiDB-lite"/>
    </source>
</evidence>
<keyword evidence="9" id="KW-1185">Reference proteome</keyword>
<dbReference type="InterPro" id="IPR015943">
    <property type="entry name" value="WD40/YVTN_repeat-like_dom_sf"/>
</dbReference>
<dbReference type="GO" id="GO:0043527">
    <property type="term" value="C:tRNA methyltransferase complex"/>
    <property type="evidence" value="ECO:0007669"/>
    <property type="project" value="TreeGrafter"/>
</dbReference>